<name>A2EV61_TRIV3</name>
<reference evidence="1" key="1">
    <citation type="submission" date="2006-10" db="EMBL/GenBank/DDBJ databases">
        <authorList>
            <person name="Amadeo P."/>
            <person name="Zhao Q."/>
            <person name="Wortman J."/>
            <person name="Fraser-Liggett C."/>
            <person name="Carlton J."/>
        </authorList>
    </citation>
    <scope>NUCLEOTIDE SEQUENCE</scope>
    <source>
        <strain evidence="1">G3</strain>
    </source>
</reference>
<dbReference type="OrthoDB" id="10678891at2759"/>
<protein>
    <submittedName>
        <fullName evidence="1">Uncharacterized protein</fullName>
    </submittedName>
</protein>
<reference evidence="1" key="2">
    <citation type="journal article" date="2007" name="Science">
        <title>Draft genome sequence of the sexually transmitted pathogen Trichomonas vaginalis.</title>
        <authorList>
            <person name="Carlton J.M."/>
            <person name="Hirt R.P."/>
            <person name="Silva J.C."/>
            <person name="Delcher A.L."/>
            <person name="Schatz M."/>
            <person name="Zhao Q."/>
            <person name="Wortman J.R."/>
            <person name="Bidwell S.L."/>
            <person name="Alsmark U.C.M."/>
            <person name="Besteiro S."/>
            <person name="Sicheritz-Ponten T."/>
            <person name="Noel C.J."/>
            <person name="Dacks J.B."/>
            <person name="Foster P.G."/>
            <person name="Simillion C."/>
            <person name="Van de Peer Y."/>
            <person name="Miranda-Saavedra D."/>
            <person name="Barton G.J."/>
            <person name="Westrop G.D."/>
            <person name="Mueller S."/>
            <person name="Dessi D."/>
            <person name="Fiori P.L."/>
            <person name="Ren Q."/>
            <person name="Paulsen I."/>
            <person name="Zhang H."/>
            <person name="Bastida-Corcuera F.D."/>
            <person name="Simoes-Barbosa A."/>
            <person name="Brown M.T."/>
            <person name="Hayes R.D."/>
            <person name="Mukherjee M."/>
            <person name="Okumura C.Y."/>
            <person name="Schneider R."/>
            <person name="Smith A.J."/>
            <person name="Vanacova S."/>
            <person name="Villalvazo M."/>
            <person name="Haas B.J."/>
            <person name="Pertea M."/>
            <person name="Feldblyum T.V."/>
            <person name="Utterback T.R."/>
            <person name="Shu C.L."/>
            <person name="Osoegawa K."/>
            <person name="de Jong P.J."/>
            <person name="Hrdy I."/>
            <person name="Horvathova L."/>
            <person name="Zubacova Z."/>
            <person name="Dolezal P."/>
            <person name="Malik S.B."/>
            <person name="Logsdon J.M. Jr."/>
            <person name="Henze K."/>
            <person name="Gupta A."/>
            <person name="Wang C.C."/>
            <person name="Dunne R.L."/>
            <person name="Upcroft J.A."/>
            <person name="Upcroft P."/>
            <person name="White O."/>
            <person name="Salzberg S.L."/>
            <person name="Tang P."/>
            <person name="Chiu C.-H."/>
            <person name="Lee Y.-S."/>
            <person name="Embley T.M."/>
            <person name="Coombs G.H."/>
            <person name="Mottram J.C."/>
            <person name="Tachezy J."/>
            <person name="Fraser-Liggett C.M."/>
            <person name="Johnson P.J."/>
        </authorList>
    </citation>
    <scope>NUCLEOTIDE SEQUENCE [LARGE SCALE GENOMIC DNA]</scope>
    <source>
        <strain evidence="1">G3</strain>
    </source>
</reference>
<keyword evidence="2" id="KW-1185">Reference proteome</keyword>
<accession>A2EV61</accession>
<evidence type="ECO:0000313" key="1">
    <source>
        <dbReference type="EMBL" id="EAY03444.1"/>
    </source>
</evidence>
<dbReference type="VEuPathDB" id="TrichDB:TVAGG3_0935990"/>
<gene>
    <name evidence="1" type="ORF">TVAG_412480</name>
</gene>
<dbReference type="EMBL" id="DS113504">
    <property type="protein sequence ID" value="EAY03444.1"/>
    <property type="molecule type" value="Genomic_DNA"/>
</dbReference>
<dbReference type="AlphaFoldDB" id="A2EV61"/>
<proteinExistence type="predicted"/>
<dbReference type="InParanoid" id="A2EV61"/>
<dbReference type="RefSeq" id="XP_001315667.1">
    <property type="nucleotide sequence ID" value="XM_001315632.1"/>
</dbReference>
<dbReference type="KEGG" id="tva:4761289"/>
<evidence type="ECO:0000313" key="2">
    <source>
        <dbReference type="Proteomes" id="UP000001542"/>
    </source>
</evidence>
<dbReference type="VEuPathDB" id="TrichDB:TVAG_412480"/>
<organism evidence="1 2">
    <name type="scientific">Trichomonas vaginalis (strain ATCC PRA-98 / G3)</name>
    <dbReference type="NCBI Taxonomy" id="412133"/>
    <lineage>
        <taxon>Eukaryota</taxon>
        <taxon>Metamonada</taxon>
        <taxon>Parabasalia</taxon>
        <taxon>Trichomonadida</taxon>
        <taxon>Trichomonadidae</taxon>
        <taxon>Trichomonas</taxon>
    </lineage>
</organism>
<sequence length="301" mass="33367">MQFESLRKLQKHIYCHLLADDVNNISFNVKRDKFCSVLSLIDDPNLTPFAKFESKYNSENTSIIGIVDTHLSAYASISQQLKKGFQVEVDASTRNFTPSLFMKQPTFYDDMISIAGIINSNPISTKFALGLSKSNSFLTLFSFKSNTFEAKLNFSVTENNAKLTTSALHQSGIMCSVSADIAQLTASQLEIGLIKGTKNKGIYSVVDILKKSMTIGGTTPFKLGTMGFMASADKNLKPTVQIGMKLPRKASFTCFCSQDGFVRMRADFSPRPWLDVQLRSHANALDSFNQVGFGYSLKFNI</sequence>
<dbReference type="Proteomes" id="UP000001542">
    <property type="component" value="Unassembled WGS sequence"/>
</dbReference>